<organism evidence="1 2">
    <name type="scientific">Arctium lappa</name>
    <name type="common">Greater burdock</name>
    <name type="synonym">Lappa major</name>
    <dbReference type="NCBI Taxonomy" id="4217"/>
    <lineage>
        <taxon>Eukaryota</taxon>
        <taxon>Viridiplantae</taxon>
        <taxon>Streptophyta</taxon>
        <taxon>Embryophyta</taxon>
        <taxon>Tracheophyta</taxon>
        <taxon>Spermatophyta</taxon>
        <taxon>Magnoliopsida</taxon>
        <taxon>eudicotyledons</taxon>
        <taxon>Gunneridae</taxon>
        <taxon>Pentapetalae</taxon>
        <taxon>asterids</taxon>
        <taxon>campanulids</taxon>
        <taxon>Asterales</taxon>
        <taxon>Asteraceae</taxon>
        <taxon>Carduoideae</taxon>
        <taxon>Cardueae</taxon>
        <taxon>Arctiinae</taxon>
        <taxon>Arctium</taxon>
    </lineage>
</organism>
<dbReference type="EMBL" id="CM042052">
    <property type="protein sequence ID" value="KAI3720347.1"/>
    <property type="molecule type" value="Genomic_DNA"/>
</dbReference>
<name>A0ACB9BD63_ARCLA</name>
<evidence type="ECO:0000313" key="2">
    <source>
        <dbReference type="Proteomes" id="UP001055879"/>
    </source>
</evidence>
<evidence type="ECO:0000313" key="1">
    <source>
        <dbReference type="EMBL" id="KAI3720347.1"/>
    </source>
</evidence>
<reference evidence="2" key="1">
    <citation type="journal article" date="2022" name="Mol. Ecol. Resour.">
        <title>The genomes of chicory, endive, great burdock and yacon provide insights into Asteraceae palaeo-polyploidization history and plant inulin production.</title>
        <authorList>
            <person name="Fan W."/>
            <person name="Wang S."/>
            <person name="Wang H."/>
            <person name="Wang A."/>
            <person name="Jiang F."/>
            <person name="Liu H."/>
            <person name="Zhao H."/>
            <person name="Xu D."/>
            <person name="Zhang Y."/>
        </authorList>
    </citation>
    <scope>NUCLEOTIDE SEQUENCE [LARGE SCALE GENOMIC DNA]</scope>
    <source>
        <strain evidence="2">cv. Niubang</strain>
    </source>
</reference>
<accession>A0ACB9BD63</accession>
<comment type="caution">
    <text evidence="1">The sequence shown here is derived from an EMBL/GenBank/DDBJ whole genome shotgun (WGS) entry which is preliminary data.</text>
</comment>
<gene>
    <name evidence="1" type="ORF">L6452_21263</name>
</gene>
<keyword evidence="2" id="KW-1185">Reference proteome</keyword>
<sequence length="249" mass="27482">MEDALRNLSGFSGNPEFDRRYTTAPATAPSAFQKRCNTNTAPTVPANKRAAVKDCSGSNGGGIKYRGVRRRPWGRYAAEIRDPQSKERRWLGTFDTAVEAACAYDSAARAMRGNKARTNFIYPPPPSPPEFLIPAAFAFNNNRFHSLIPSSNSLPYHDSSSSYVNSCTITAPAINQDDYKDFFPAEADDSGLLDEVLTGFYPKPNNVSEPEPFSPLVTTNSHGDQMEAFGIEDCIFEDMFYNYPAFLGV</sequence>
<proteinExistence type="predicted"/>
<reference evidence="1 2" key="2">
    <citation type="journal article" date="2022" name="Mol. Ecol. Resour.">
        <title>The genomes of chicory, endive, great burdock and yacon provide insights into Asteraceae paleo-polyploidization history and plant inulin production.</title>
        <authorList>
            <person name="Fan W."/>
            <person name="Wang S."/>
            <person name="Wang H."/>
            <person name="Wang A."/>
            <person name="Jiang F."/>
            <person name="Liu H."/>
            <person name="Zhao H."/>
            <person name="Xu D."/>
            <person name="Zhang Y."/>
        </authorList>
    </citation>
    <scope>NUCLEOTIDE SEQUENCE [LARGE SCALE GENOMIC DNA]</scope>
    <source>
        <strain evidence="2">cv. Niubang</strain>
    </source>
</reference>
<protein>
    <submittedName>
        <fullName evidence="1">Uncharacterized protein</fullName>
    </submittedName>
</protein>
<dbReference type="Proteomes" id="UP001055879">
    <property type="component" value="Linkage Group LG06"/>
</dbReference>